<organism evidence="2 3">
    <name type="scientific">Phialemonium thermophilum</name>
    <dbReference type="NCBI Taxonomy" id="223376"/>
    <lineage>
        <taxon>Eukaryota</taxon>
        <taxon>Fungi</taxon>
        <taxon>Dikarya</taxon>
        <taxon>Ascomycota</taxon>
        <taxon>Pezizomycotina</taxon>
        <taxon>Sordariomycetes</taxon>
        <taxon>Sordariomycetidae</taxon>
        <taxon>Cephalothecales</taxon>
        <taxon>Cephalothecaceae</taxon>
        <taxon>Phialemonium</taxon>
    </lineage>
</organism>
<name>A0ABR3VNT7_9PEZI</name>
<comment type="caution">
    <text evidence="2">The sequence shown here is derived from an EMBL/GenBank/DDBJ whole genome shotgun (WGS) entry which is preliminary data.</text>
</comment>
<proteinExistence type="predicted"/>
<gene>
    <name evidence="2" type="ORF">VTK73DRAFT_2870</name>
</gene>
<accession>A0ABR3VNT7</accession>
<sequence>MVPTPSTQAVCGRQQIDVISDSSTTRRGRNSSPPFAATIQERESVGEGVGSQKWLCKEPSRDQPSCRP</sequence>
<feature type="region of interest" description="Disordered" evidence="1">
    <location>
        <begin position="1"/>
        <end position="68"/>
    </location>
</feature>
<protein>
    <submittedName>
        <fullName evidence="2">Uncharacterized protein</fullName>
    </submittedName>
</protein>
<dbReference type="Proteomes" id="UP001586593">
    <property type="component" value="Unassembled WGS sequence"/>
</dbReference>
<feature type="compositionally biased region" description="Polar residues" evidence="1">
    <location>
        <begin position="20"/>
        <end position="33"/>
    </location>
</feature>
<dbReference type="EMBL" id="JAZHXJ010001845">
    <property type="protein sequence ID" value="KAL1843302.1"/>
    <property type="molecule type" value="Genomic_DNA"/>
</dbReference>
<evidence type="ECO:0000256" key="1">
    <source>
        <dbReference type="SAM" id="MobiDB-lite"/>
    </source>
</evidence>
<reference evidence="2 3" key="1">
    <citation type="journal article" date="2024" name="Commun. Biol.">
        <title>Comparative genomic analysis of thermophilic fungi reveals convergent evolutionary adaptations and gene losses.</title>
        <authorList>
            <person name="Steindorff A.S."/>
            <person name="Aguilar-Pontes M.V."/>
            <person name="Robinson A.J."/>
            <person name="Andreopoulos B."/>
            <person name="LaButti K."/>
            <person name="Kuo A."/>
            <person name="Mondo S."/>
            <person name="Riley R."/>
            <person name="Otillar R."/>
            <person name="Haridas S."/>
            <person name="Lipzen A."/>
            <person name="Grimwood J."/>
            <person name="Schmutz J."/>
            <person name="Clum A."/>
            <person name="Reid I.D."/>
            <person name="Moisan M.C."/>
            <person name="Butler G."/>
            <person name="Nguyen T.T.M."/>
            <person name="Dewar K."/>
            <person name="Conant G."/>
            <person name="Drula E."/>
            <person name="Henrissat B."/>
            <person name="Hansel C."/>
            <person name="Singer S."/>
            <person name="Hutchinson M.I."/>
            <person name="de Vries R.P."/>
            <person name="Natvig D.O."/>
            <person name="Powell A.J."/>
            <person name="Tsang A."/>
            <person name="Grigoriev I.V."/>
        </authorList>
    </citation>
    <scope>NUCLEOTIDE SEQUENCE [LARGE SCALE GENOMIC DNA]</scope>
    <source>
        <strain evidence="2 3">ATCC 24622</strain>
    </source>
</reference>
<evidence type="ECO:0000313" key="2">
    <source>
        <dbReference type="EMBL" id="KAL1843302.1"/>
    </source>
</evidence>
<keyword evidence="3" id="KW-1185">Reference proteome</keyword>
<evidence type="ECO:0000313" key="3">
    <source>
        <dbReference type="Proteomes" id="UP001586593"/>
    </source>
</evidence>